<reference evidence="4" key="1">
    <citation type="submission" date="2015-12" db="EMBL/GenBank/DDBJ databases">
        <authorList>
            <person name="Nair G.R."/>
            <person name="Kaur G."/>
            <person name="Mayilraj S."/>
        </authorList>
    </citation>
    <scope>NUCLEOTIDE SEQUENCE [LARGE SCALE GENOMIC DNA]</scope>
    <source>
        <strain evidence="4">CD08_7</strain>
    </source>
</reference>
<feature type="compositionally biased region" description="Pro residues" evidence="1">
    <location>
        <begin position="79"/>
        <end position="88"/>
    </location>
</feature>
<evidence type="ECO:0000313" key="3">
    <source>
        <dbReference type="EMBL" id="KUG60222.1"/>
    </source>
</evidence>
<comment type="caution">
    <text evidence="3">The sequence shown here is derived from an EMBL/GenBank/DDBJ whole genome shotgun (WGS) entry which is preliminary data.</text>
</comment>
<dbReference type="EMBL" id="LQBM01000001">
    <property type="protein sequence ID" value="KUG60222.1"/>
    <property type="molecule type" value="Genomic_DNA"/>
</dbReference>
<organism evidence="3 4">
    <name type="scientific">Nesterenkonia jeotgali</name>
    <dbReference type="NCBI Taxonomy" id="317018"/>
    <lineage>
        <taxon>Bacteria</taxon>
        <taxon>Bacillati</taxon>
        <taxon>Actinomycetota</taxon>
        <taxon>Actinomycetes</taxon>
        <taxon>Micrococcales</taxon>
        <taxon>Micrococcaceae</taxon>
        <taxon>Nesterenkonia</taxon>
    </lineage>
</organism>
<name>A0A0W8IJN6_9MICC</name>
<keyword evidence="2" id="KW-0812">Transmembrane</keyword>
<feature type="transmembrane region" description="Helical" evidence="2">
    <location>
        <begin position="52"/>
        <end position="74"/>
    </location>
</feature>
<keyword evidence="2" id="KW-1133">Transmembrane helix</keyword>
<evidence type="ECO:0000256" key="1">
    <source>
        <dbReference type="SAM" id="MobiDB-lite"/>
    </source>
</evidence>
<feature type="region of interest" description="Disordered" evidence="1">
    <location>
        <begin position="77"/>
        <end position="96"/>
    </location>
</feature>
<keyword evidence="2" id="KW-0472">Membrane</keyword>
<proteinExistence type="predicted"/>
<dbReference type="AlphaFoldDB" id="A0A0W8IJN6"/>
<gene>
    <name evidence="3" type="ORF">AVL63_07335</name>
</gene>
<sequence length="96" mass="9714">MAARKRTLLMGWGFALGLVGAVGGLVMLLQPWKSCPEIDDSSTACPATSAETALLFVLLAVALLGVGLVAKALLTSPPGGEPRVPPGPRDFGTGGQ</sequence>
<evidence type="ECO:0000256" key="2">
    <source>
        <dbReference type="SAM" id="Phobius"/>
    </source>
</evidence>
<feature type="transmembrane region" description="Helical" evidence="2">
    <location>
        <begin position="12"/>
        <end position="32"/>
    </location>
</feature>
<keyword evidence="4" id="KW-1185">Reference proteome</keyword>
<accession>A0A0W8IJN6</accession>
<protein>
    <submittedName>
        <fullName evidence="3">Uncharacterized protein</fullName>
    </submittedName>
</protein>
<dbReference type="Proteomes" id="UP000054023">
    <property type="component" value="Unassembled WGS sequence"/>
</dbReference>
<evidence type="ECO:0000313" key="4">
    <source>
        <dbReference type="Proteomes" id="UP000054023"/>
    </source>
</evidence>